<evidence type="ECO:0000256" key="1">
    <source>
        <dbReference type="SAM" id="MobiDB-lite"/>
    </source>
</evidence>
<name>A0A485N156_LYNPA</name>
<dbReference type="Proteomes" id="UP000386466">
    <property type="component" value="Unassembled WGS sequence"/>
</dbReference>
<sequence length="97" mass="10144">MPHGGGGDAGFPGSSVEIPSSPAVCPAGAGTAPFLRHQDAWVAGGSAFTGTCSELGERRRFISLLPAQVRSEHRQHGHHQRKGPGCLGHCRLEHVTL</sequence>
<accession>A0A485N156</accession>
<evidence type="ECO:0000313" key="2">
    <source>
        <dbReference type="EMBL" id="VFV27050.1"/>
    </source>
</evidence>
<organism evidence="2 3">
    <name type="scientific">Lynx pardinus</name>
    <name type="common">Iberian lynx</name>
    <name type="synonym">Felis pardina</name>
    <dbReference type="NCBI Taxonomy" id="191816"/>
    <lineage>
        <taxon>Eukaryota</taxon>
        <taxon>Metazoa</taxon>
        <taxon>Chordata</taxon>
        <taxon>Craniata</taxon>
        <taxon>Vertebrata</taxon>
        <taxon>Euteleostomi</taxon>
        <taxon>Mammalia</taxon>
        <taxon>Eutheria</taxon>
        <taxon>Laurasiatheria</taxon>
        <taxon>Carnivora</taxon>
        <taxon>Feliformia</taxon>
        <taxon>Felidae</taxon>
        <taxon>Felinae</taxon>
        <taxon>Lynx</taxon>
    </lineage>
</organism>
<reference evidence="2 3" key="1">
    <citation type="submission" date="2019-01" db="EMBL/GenBank/DDBJ databases">
        <authorList>
            <person name="Alioto T."/>
            <person name="Alioto T."/>
        </authorList>
    </citation>
    <scope>NUCLEOTIDE SEQUENCE [LARGE SCALE GENOMIC DNA]</scope>
</reference>
<keyword evidence="3" id="KW-1185">Reference proteome</keyword>
<dbReference type="EMBL" id="CAAGRJ010009520">
    <property type="protein sequence ID" value="VFV27050.1"/>
    <property type="molecule type" value="Genomic_DNA"/>
</dbReference>
<protein>
    <submittedName>
        <fullName evidence="2">Uncharacterized protein</fullName>
    </submittedName>
</protein>
<proteinExistence type="predicted"/>
<dbReference type="AlphaFoldDB" id="A0A485N156"/>
<feature type="compositionally biased region" description="Gly residues" evidence="1">
    <location>
        <begin position="1"/>
        <end position="10"/>
    </location>
</feature>
<evidence type="ECO:0000313" key="3">
    <source>
        <dbReference type="Proteomes" id="UP000386466"/>
    </source>
</evidence>
<feature type="region of interest" description="Disordered" evidence="1">
    <location>
        <begin position="1"/>
        <end position="29"/>
    </location>
</feature>
<gene>
    <name evidence="2" type="ORF">LYPA_23C018834</name>
</gene>